<feature type="chain" id="PRO_5038422305" description="GerMN domain-containing protein" evidence="2">
    <location>
        <begin position="21"/>
        <end position="181"/>
    </location>
</feature>
<evidence type="ECO:0000256" key="2">
    <source>
        <dbReference type="SAM" id="SignalP"/>
    </source>
</evidence>
<evidence type="ECO:0000313" key="4">
    <source>
        <dbReference type="EMBL" id="KOY17838.1"/>
    </source>
</evidence>
<dbReference type="InterPro" id="IPR019606">
    <property type="entry name" value="GerMN"/>
</dbReference>
<accession>A0A0M9BRX7</accession>
<dbReference type="EMBL" id="LITU01000033">
    <property type="protein sequence ID" value="KOY17838.1"/>
    <property type="molecule type" value="Genomic_DNA"/>
</dbReference>
<dbReference type="PROSITE" id="PS51257">
    <property type="entry name" value="PROKAR_LIPOPROTEIN"/>
    <property type="match status" value="1"/>
</dbReference>
<feature type="signal peptide" evidence="2">
    <location>
        <begin position="1"/>
        <end position="20"/>
    </location>
</feature>
<evidence type="ECO:0000259" key="3">
    <source>
        <dbReference type="Pfam" id="PF10646"/>
    </source>
</evidence>
<dbReference type="RefSeq" id="WP_053779492.1">
    <property type="nucleotide sequence ID" value="NZ_LITU01000033.1"/>
</dbReference>
<dbReference type="PATRIC" id="fig|1705561.3.peg.220"/>
<comment type="caution">
    <text evidence="4">The sequence shown here is derived from an EMBL/GenBank/DDBJ whole genome shotgun (WGS) entry which is preliminary data.</text>
</comment>
<dbReference type="AlphaFoldDB" id="A0A0M9BRX7"/>
<reference evidence="4 5" key="1">
    <citation type="submission" date="2015-08" db="EMBL/GenBank/DDBJ databases">
        <title>Draft genome sequence of cellulolytic and xylanolytic Paenibacillus sp. A59, isolated from a decaying forest soil from Patagonia, Argentina.</title>
        <authorList>
            <person name="Ghio S."/>
            <person name="Caceres A.M."/>
            <person name="Talia P."/>
            <person name="Grasso D."/>
            <person name="Campos E."/>
        </authorList>
    </citation>
    <scope>NUCLEOTIDE SEQUENCE [LARGE SCALE GENOMIC DNA]</scope>
    <source>
        <strain evidence="4 5">A59</strain>
    </source>
</reference>
<name>A0A0M9BRX7_9BACL</name>
<protein>
    <recommendedName>
        <fullName evidence="3">GerMN domain-containing protein</fullName>
    </recommendedName>
</protein>
<gene>
    <name evidence="4" type="ORF">AMS66_03635</name>
</gene>
<keyword evidence="5" id="KW-1185">Reference proteome</keyword>
<proteinExistence type="predicted"/>
<evidence type="ECO:0000256" key="1">
    <source>
        <dbReference type="SAM" id="MobiDB-lite"/>
    </source>
</evidence>
<dbReference type="OrthoDB" id="1954033at2"/>
<evidence type="ECO:0000313" key="5">
    <source>
        <dbReference type="Proteomes" id="UP000037688"/>
    </source>
</evidence>
<dbReference type="Proteomes" id="UP000037688">
    <property type="component" value="Unassembled WGS sequence"/>
</dbReference>
<keyword evidence="2" id="KW-0732">Signal</keyword>
<sequence>MKKRIYVVIAICAISLIAVGCGSKPTSSSPVQGSDPTSTTPAPIANQDEDSEESQEINVYYADDQLLQLDQRKKEITFEDEPDKYSKTYASLQSSDQMELIPLWKNIDLLSATFNQGKLILDVNIPDEARLGSGGELLAIDALKKTFFQFDEVTSIELLVDGNATESIMGHVELENPLTRE</sequence>
<dbReference type="Pfam" id="PF10646">
    <property type="entry name" value="Germane"/>
    <property type="match status" value="1"/>
</dbReference>
<feature type="domain" description="GerMN" evidence="3">
    <location>
        <begin position="59"/>
        <end position="164"/>
    </location>
</feature>
<feature type="compositionally biased region" description="Polar residues" evidence="1">
    <location>
        <begin position="25"/>
        <end position="41"/>
    </location>
</feature>
<organism evidence="4 5">
    <name type="scientific">Paenibacillus xylanivorans</name>
    <dbReference type="NCBI Taxonomy" id="1705561"/>
    <lineage>
        <taxon>Bacteria</taxon>
        <taxon>Bacillati</taxon>
        <taxon>Bacillota</taxon>
        <taxon>Bacilli</taxon>
        <taxon>Bacillales</taxon>
        <taxon>Paenibacillaceae</taxon>
        <taxon>Paenibacillus</taxon>
    </lineage>
</organism>
<feature type="region of interest" description="Disordered" evidence="1">
    <location>
        <begin position="25"/>
        <end position="54"/>
    </location>
</feature>